<evidence type="ECO:0000256" key="1">
    <source>
        <dbReference type="SAM" id="MobiDB-lite"/>
    </source>
</evidence>
<feature type="region of interest" description="Disordered" evidence="1">
    <location>
        <begin position="1"/>
        <end position="22"/>
    </location>
</feature>
<feature type="region of interest" description="Disordered" evidence="1">
    <location>
        <begin position="309"/>
        <end position="331"/>
    </location>
</feature>
<protein>
    <submittedName>
        <fullName evidence="2">Uncharacterized protein</fullName>
    </submittedName>
</protein>
<accession>A0A8H6CVC9</accession>
<evidence type="ECO:0000313" key="2">
    <source>
        <dbReference type="EMBL" id="KAF5694421.1"/>
    </source>
</evidence>
<dbReference type="EMBL" id="JAAOAK010000022">
    <property type="protein sequence ID" value="KAF5694421.1"/>
    <property type="molecule type" value="Genomic_DNA"/>
</dbReference>
<dbReference type="Proteomes" id="UP000562682">
    <property type="component" value="Unassembled WGS sequence"/>
</dbReference>
<keyword evidence="3" id="KW-1185">Reference proteome</keyword>
<proteinExistence type="predicted"/>
<organism evidence="2 3">
    <name type="scientific">Fusarium denticulatum</name>
    <dbReference type="NCBI Taxonomy" id="48507"/>
    <lineage>
        <taxon>Eukaryota</taxon>
        <taxon>Fungi</taxon>
        <taxon>Dikarya</taxon>
        <taxon>Ascomycota</taxon>
        <taxon>Pezizomycotina</taxon>
        <taxon>Sordariomycetes</taxon>
        <taxon>Hypocreomycetidae</taxon>
        <taxon>Hypocreales</taxon>
        <taxon>Nectriaceae</taxon>
        <taxon>Fusarium</taxon>
        <taxon>Fusarium fujikuroi species complex</taxon>
    </lineage>
</organism>
<comment type="caution">
    <text evidence="2">The sequence shown here is derived from an EMBL/GenBank/DDBJ whole genome shotgun (WGS) entry which is preliminary data.</text>
</comment>
<evidence type="ECO:0000313" key="3">
    <source>
        <dbReference type="Proteomes" id="UP000562682"/>
    </source>
</evidence>
<gene>
    <name evidence="2" type="ORF">FDENT_1187</name>
</gene>
<sequence>MNPDRMESQPFAPKSGQETGFPSDHIPTYLFRLYEPRSPGSSSVREVTTPVYATTSNENCSDRMNLLELPPKAATKKLYHHLFSLLFLLQYGLFRNNKVNKTPFSEIQLIMIDTREFPKQTFVRDLDVLEHFHPYVSDLASTIPGNQTFPLARSQVLELRSKREGSMYFGEYLSQGRLDIQGRCSQVSMQRLIGTGLFTLCPLLPKDWTRWAITVCNIRNNFLSTQTTDLKKVRTAIAMAQVGVGDRFAFPFAVMLLALQCREATDPRILNAFHSMFTDQELNVVDLKYDLESERLPELKQFKELMGAIREGRDKQEPESDRPETGESDPLIAQIESPFKTLLICPIQHEAKQSNEA</sequence>
<name>A0A8H6CVC9_9HYPO</name>
<reference evidence="2 3" key="1">
    <citation type="submission" date="2020-05" db="EMBL/GenBank/DDBJ databases">
        <title>Identification and distribution of gene clusters putatively required for synthesis of sphingolipid metabolism inhibitors in phylogenetically diverse species of the filamentous fungus Fusarium.</title>
        <authorList>
            <person name="Kim H.-S."/>
            <person name="Busman M."/>
            <person name="Brown D.W."/>
            <person name="Divon H."/>
            <person name="Uhlig S."/>
            <person name="Proctor R.H."/>
        </authorList>
    </citation>
    <scope>NUCLEOTIDE SEQUENCE [LARGE SCALE GENOMIC DNA]</scope>
    <source>
        <strain evidence="2 3">NRRL 25311</strain>
    </source>
</reference>
<feature type="compositionally biased region" description="Basic and acidic residues" evidence="1">
    <location>
        <begin position="310"/>
        <end position="325"/>
    </location>
</feature>
<dbReference type="AlphaFoldDB" id="A0A8H6CVC9"/>